<reference evidence="1 2" key="1">
    <citation type="submission" date="2021-03" db="EMBL/GenBank/DDBJ databases">
        <title>Genomic Encyclopedia of Type Strains, Phase IV (KMG-IV): sequencing the most valuable type-strain genomes for metagenomic binning, comparative biology and taxonomic classification.</title>
        <authorList>
            <person name="Goeker M."/>
        </authorList>
    </citation>
    <scope>NUCLEOTIDE SEQUENCE [LARGE SCALE GENOMIC DNA]</scope>
    <source>
        <strain evidence="1 2">DSM 14349</strain>
    </source>
</reference>
<protein>
    <submittedName>
        <fullName evidence="1">Uncharacterized protein</fullName>
    </submittedName>
</protein>
<gene>
    <name evidence="1" type="ORF">J2Z32_001351</name>
</gene>
<keyword evidence="2" id="KW-1185">Reference proteome</keyword>
<sequence length="102" mass="11589">MRLLVGTKINDKKIKVETIYNLDVSQNDSIDRSIGVVVEDEITFPEYEAGKGYQWFVNPITAEQWLEEIEVPLTPEEQTQVLLKQQQVIIDQLVLDSLGGAN</sequence>
<name>A0ABS4FQ73_9BACL</name>
<dbReference type="RefSeq" id="WP_210088406.1">
    <property type="nucleotide sequence ID" value="NZ_JAGGKG010000005.1"/>
</dbReference>
<evidence type="ECO:0000313" key="1">
    <source>
        <dbReference type="EMBL" id="MBP1904727.1"/>
    </source>
</evidence>
<organism evidence="1 2">
    <name type="scientific">Paenibacillus turicensis</name>
    <dbReference type="NCBI Taxonomy" id="160487"/>
    <lineage>
        <taxon>Bacteria</taxon>
        <taxon>Bacillati</taxon>
        <taxon>Bacillota</taxon>
        <taxon>Bacilli</taxon>
        <taxon>Bacillales</taxon>
        <taxon>Paenibacillaceae</taxon>
        <taxon>Paenibacillus</taxon>
    </lineage>
</organism>
<dbReference type="EMBL" id="JAGGKG010000005">
    <property type="protein sequence ID" value="MBP1904727.1"/>
    <property type="molecule type" value="Genomic_DNA"/>
</dbReference>
<proteinExistence type="predicted"/>
<evidence type="ECO:0000313" key="2">
    <source>
        <dbReference type="Proteomes" id="UP001519272"/>
    </source>
</evidence>
<dbReference type="Proteomes" id="UP001519272">
    <property type="component" value="Unassembled WGS sequence"/>
</dbReference>
<comment type="caution">
    <text evidence="1">The sequence shown here is derived from an EMBL/GenBank/DDBJ whole genome shotgun (WGS) entry which is preliminary data.</text>
</comment>
<accession>A0ABS4FQ73</accession>